<proteinExistence type="predicted"/>
<dbReference type="PANTHER" id="PTHR23039">
    <property type="entry name" value="NANCE-HORAN SYNDROME PROTEIN"/>
    <property type="match status" value="1"/>
</dbReference>
<evidence type="ECO:0000313" key="3">
    <source>
        <dbReference type="Proteomes" id="UP001558613"/>
    </source>
</evidence>
<reference evidence="2 3" key="1">
    <citation type="submission" date="2023-09" db="EMBL/GenBank/DDBJ databases">
        <authorList>
            <person name="Wang M."/>
        </authorList>
    </citation>
    <scope>NUCLEOTIDE SEQUENCE [LARGE SCALE GENOMIC DNA]</scope>
    <source>
        <strain evidence="2">GT-2023</strain>
        <tissue evidence="2">Liver</tissue>
    </source>
</reference>
<gene>
    <name evidence="2" type="ORF">QQF64_011600</name>
</gene>
<protein>
    <submittedName>
        <fullName evidence="2">Uncharacterized protein</fullName>
    </submittedName>
</protein>
<accession>A0ABR3M2A3</accession>
<organism evidence="2 3">
    <name type="scientific">Cirrhinus molitorella</name>
    <name type="common">mud carp</name>
    <dbReference type="NCBI Taxonomy" id="172907"/>
    <lineage>
        <taxon>Eukaryota</taxon>
        <taxon>Metazoa</taxon>
        <taxon>Chordata</taxon>
        <taxon>Craniata</taxon>
        <taxon>Vertebrata</taxon>
        <taxon>Euteleostomi</taxon>
        <taxon>Actinopterygii</taxon>
        <taxon>Neopterygii</taxon>
        <taxon>Teleostei</taxon>
        <taxon>Ostariophysi</taxon>
        <taxon>Cypriniformes</taxon>
        <taxon>Cyprinidae</taxon>
        <taxon>Labeoninae</taxon>
        <taxon>Labeonini</taxon>
        <taxon>Cirrhinus</taxon>
    </lineage>
</organism>
<evidence type="ECO:0000256" key="1">
    <source>
        <dbReference type="SAM" id="MobiDB-lite"/>
    </source>
</evidence>
<evidence type="ECO:0000313" key="2">
    <source>
        <dbReference type="EMBL" id="KAL1258356.1"/>
    </source>
</evidence>
<dbReference type="EMBL" id="JAYMGO010000017">
    <property type="protein sequence ID" value="KAL1258356.1"/>
    <property type="molecule type" value="Genomic_DNA"/>
</dbReference>
<feature type="region of interest" description="Disordered" evidence="1">
    <location>
        <begin position="92"/>
        <end position="117"/>
    </location>
</feature>
<keyword evidence="3" id="KW-1185">Reference proteome</keyword>
<dbReference type="Proteomes" id="UP001558613">
    <property type="component" value="Unassembled WGS sequence"/>
</dbReference>
<dbReference type="Gene3D" id="1.20.5.340">
    <property type="match status" value="1"/>
</dbReference>
<comment type="caution">
    <text evidence="2">The sequence shown here is derived from an EMBL/GenBank/DDBJ whole genome shotgun (WGS) entry which is preliminary data.</text>
</comment>
<sequence>MPFQKRIVEPRSLSRINRERLEVNSDVFASLDAVNCQTLINILRQLSDLSRHASSMFAEIQTESALVINKASALQHRLDSLQDTRFPAMLSPPKKTMGVFTGPASRTKPKRATPTHSSEFVCRGKACRNQMLVRPL</sequence>
<dbReference type="PANTHER" id="PTHR23039:SF3">
    <property type="entry name" value="NHS-LIKE PROTEIN 1"/>
    <property type="match status" value="1"/>
</dbReference>
<name>A0ABR3M2A3_9TELE</name>